<proteinExistence type="predicted"/>
<dbReference type="PROSITE" id="PS51257">
    <property type="entry name" value="PROKAR_LIPOPROTEIN"/>
    <property type="match status" value="1"/>
</dbReference>
<keyword evidence="2" id="KW-1185">Reference proteome</keyword>
<accession>A0ABV7CG84</accession>
<protein>
    <recommendedName>
        <fullName evidence="3">Lipoprotein</fullName>
    </recommendedName>
</protein>
<dbReference type="RefSeq" id="WP_377121035.1">
    <property type="nucleotide sequence ID" value="NZ_JBHRSD010000006.1"/>
</dbReference>
<evidence type="ECO:0000313" key="1">
    <source>
        <dbReference type="EMBL" id="MFC3031624.1"/>
    </source>
</evidence>
<sequence length="249" mass="27423">MNKCYLLMPALCLAVACSSETTESGQVSTEVIWADMKVTSDGDQARVVAELNVDGALGNNLKLTAGDKLTVTANGQTRELKEDHDFFDIDYQAYLPFTTTNTSFSIQLTRESKNQTLVSTVQLPAAFRIYAPQQGQNFRLDDSMYIAWQGLGGDKLIDINYSARCTRKSDGNTFTQSATVNTSDDGSYELVLNSLNAFKDADINPSKPCTLTIYLSRTNTGIIDSKYKAGSSIRAVQQRTIEDLKVYLN</sequence>
<dbReference type="Proteomes" id="UP001595453">
    <property type="component" value="Unassembled WGS sequence"/>
</dbReference>
<dbReference type="EMBL" id="JBHRSD010000006">
    <property type="protein sequence ID" value="MFC3031624.1"/>
    <property type="molecule type" value="Genomic_DNA"/>
</dbReference>
<comment type="caution">
    <text evidence="1">The sequence shown here is derived from an EMBL/GenBank/DDBJ whole genome shotgun (WGS) entry which is preliminary data.</text>
</comment>
<organism evidence="1 2">
    <name type="scientific">Pseudoalteromonas fenneropenaei</name>
    <dbReference type="NCBI Taxonomy" id="1737459"/>
    <lineage>
        <taxon>Bacteria</taxon>
        <taxon>Pseudomonadati</taxon>
        <taxon>Pseudomonadota</taxon>
        <taxon>Gammaproteobacteria</taxon>
        <taxon>Alteromonadales</taxon>
        <taxon>Pseudoalteromonadaceae</taxon>
        <taxon>Pseudoalteromonas</taxon>
    </lineage>
</organism>
<gene>
    <name evidence="1" type="ORF">ACFOEE_03680</name>
</gene>
<evidence type="ECO:0008006" key="3">
    <source>
        <dbReference type="Google" id="ProtNLM"/>
    </source>
</evidence>
<evidence type="ECO:0000313" key="2">
    <source>
        <dbReference type="Proteomes" id="UP001595453"/>
    </source>
</evidence>
<reference evidence="2" key="1">
    <citation type="journal article" date="2019" name="Int. J. Syst. Evol. Microbiol.">
        <title>The Global Catalogue of Microorganisms (GCM) 10K type strain sequencing project: providing services to taxonomists for standard genome sequencing and annotation.</title>
        <authorList>
            <consortium name="The Broad Institute Genomics Platform"/>
            <consortium name="The Broad Institute Genome Sequencing Center for Infectious Disease"/>
            <person name="Wu L."/>
            <person name="Ma J."/>
        </authorList>
    </citation>
    <scope>NUCLEOTIDE SEQUENCE [LARGE SCALE GENOMIC DNA]</scope>
    <source>
        <strain evidence="2">KCTC 42730</strain>
    </source>
</reference>
<name>A0ABV7CG84_9GAMM</name>